<name>A0AB72X1F5_9RALS</name>
<accession>A0AB72X1F5</accession>
<feature type="domain" description="Dienelactone hydrolase" evidence="2">
    <location>
        <begin position="95"/>
        <end position="299"/>
    </location>
</feature>
<dbReference type="InterPro" id="IPR002925">
    <property type="entry name" value="Dienelactn_hydro"/>
</dbReference>
<evidence type="ECO:0000313" key="4">
    <source>
        <dbReference type="Proteomes" id="UP001189225"/>
    </source>
</evidence>
<dbReference type="Gene3D" id="3.40.50.1820">
    <property type="entry name" value="alpha/beta hydrolase"/>
    <property type="match status" value="1"/>
</dbReference>
<dbReference type="InterPro" id="IPR050261">
    <property type="entry name" value="FrsA_esterase"/>
</dbReference>
<gene>
    <name evidence="3" type="ORF">R16034_02864</name>
</gene>
<dbReference type="InterPro" id="IPR029058">
    <property type="entry name" value="AB_hydrolase_fold"/>
</dbReference>
<sequence>MPLSPLLKEHLRSRNDSHNEKDVLRLHASRWNPLGVLRLCMLVLAWISVPASAQQVVSDLSAQPAGRIHFNSATPKSKWELVHRKFDKTPTPIWGTLYLPENLQGRVPAMVISHGSAGPQQKDVDRWVRLFNQMGMAAFVVDSYGPRGIANTMDNQAQLNPAANDADALFALKLLSTDPRIDPKRIGQIGFSRGGGVALDMTLDAFRKGVIDDDTRFAALIGFYPGCSALWWEIPPPPLTGAPLMLALGEKDDYTPAQLCRNAADVMQRDGQTVDVHVYPGAYHDFDNTHAYFKYFPGATTARDCPQTMIDVQHNAYYRLQTGEKYASLHAMEADYQRCTVRGVSTGANLQQAERAEADVKAFLTKSMGLAPR</sequence>
<dbReference type="PANTHER" id="PTHR22946">
    <property type="entry name" value="DIENELACTONE HYDROLASE DOMAIN-CONTAINING PROTEIN-RELATED"/>
    <property type="match status" value="1"/>
</dbReference>
<evidence type="ECO:0000256" key="1">
    <source>
        <dbReference type="ARBA" id="ARBA00022801"/>
    </source>
</evidence>
<proteinExistence type="predicted"/>
<dbReference type="SUPFAM" id="SSF53474">
    <property type="entry name" value="alpha/beta-Hydrolases"/>
    <property type="match status" value="1"/>
</dbReference>
<keyword evidence="1" id="KW-0378">Hydrolase</keyword>
<reference evidence="3 4" key="1">
    <citation type="submission" date="2023-07" db="EMBL/GenBank/DDBJ databases">
        <authorList>
            <person name="Peeters C."/>
        </authorList>
    </citation>
    <scope>NUCLEOTIDE SEQUENCE [LARGE SCALE GENOMIC DNA]</scope>
    <source>
        <strain evidence="3 4">R-16034</strain>
    </source>
</reference>
<dbReference type="GO" id="GO:0052689">
    <property type="term" value="F:carboxylic ester hydrolase activity"/>
    <property type="evidence" value="ECO:0007669"/>
    <property type="project" value="UniProtKB-ARBA"/>
</dbReference>
<dbReference type="Proteomes" id="UP001189225">
    <property type="component" value="Unassembled WGS sequence"/>
</dbReference>
<comment type="caution">
    <text evidence="3">The sequence shown here is derived from an EMBL/GenBank/DDBJ whole genome shotgun (WGS) entry which is preliminary data.</text>
</comment>
<organism evidence="3 4">
    <name type="scientific">Ralstonia edaphi</name>
    <dbReference type="NCBI Taxonomy" id="3058599"/>
    <lineage>
        <taxon>Bacteria</taxon>
        <taxon>Pseudomonadati</taxon>
        <taxon>Pseudomonadota</taxon>
        <taxon>Betaproteobacteria</taxon>
        <taxon>Burkholderiales</taxon>
        <taxon>Burkholderiaceae</taxon>
        <taxon>Ralstonia</taxon>
    </lineage>
</organism>
<keyword evidence="4" id="KW-1185">Reference proteome</keyword>
<protein>
    <recommendedName>
        <fullName evidence="2">Dienelactone hydrolase domain-containing protein</fullName>
    </recommendedName>
</protein>
<evidence type="ECO:0000313" key="3">
    <source>
        <dbReference type="EMBL" id="CAJ0741877.1"/>
    </source>
</evidence>
<dbReference type="EMBL" id="CATWHI010000003">
    <property type="protein sequence ID" value="CAJ0741877.1"/>
    <property type="molecule type" value="Genomic_DNA"/>
</dbReference>
<dbReference type="AlphaFoldDB" id="A0AB72X1F5"/>
<dbReference type="Pfam" id="PF01738">
    <property type="entry name" value="DLH"/>
    <property type="match status" value="1"/>
</dbReference>
<dbReference type="PANTHER" id="PTHR22946:SF9">
    <property type="entry name" value="POLYKETIDE TRANSFERASE AF380"/>
    <property type="match status" value="1"/>
</dbReference>
<evidence type="ECO:0000259" key="2">
    <source>
        <dbReference type="Pfam" id="PF01738"/>
    </source>
</evidence>